<evidence type="ECO:0000313" key="5">
    <source>
        <dbReference type="Proteomes" id="UP000280759"/>
    </source>
</evidence>
<feature type="domain" description="Isochorismatase-like" evidence="3">
    <location>
        <begin position="3"/>
        <end position="84"/>
    </location>
</feature>
<evidence type="ECO:0000313" key="4">
    <source>
        <dbReference type="EMBL" id="VDC43369.1"/>
    </source>
</evidence>
<organism evidence="4 5">
    <name type="scientific">Streptococcus canis</name>
    <dbReference type="NCBI Taxonomy" id="1329"/>
    <lineage>
        <taxon>Bacteria</taxon>
        <taxon>Bacillati</taxon>
        <taxon>Bacillota</taxon>
        <taxon>Bacilli</taxon>
        <taxon>Lactobacillales</taxon>
        <taxon>Streptococcaceae</taxon>
        <taxon>Streptococcus</taxon>
    </lineage>
</organism>
<dbReference type="SUPFAM" id="SSF52499">
    <property type="entry name" value="Isochorismatase-like hydrolases"/>
    <property type="match status" value="1"/>
</dbReference>
<keyword evidence="2 4" id="KW-0378">Hydrolase</keyword>
<dbReference type="PANTHER" id="PTHR43540:SF14">
    <property type="entry name" value="ISOCHORISMATASE"/>
    <property type="match status" value="1"/>
</dbReference>
<evidence type="ECO:0000256" key="2">
    <source>
        <dbReference type="ARBA" id="ARBA00022801"/>
    </source>
</evidence>
<dbReference type="InterPro" id="IPR036380">
    <property type="entry name" value="Isochorismatase-like_sf"/>
</dbReference>
<dbReference type="InterPro" id="IPR050272">
    <property type="entry name" value="Isochorismatase-like_hydrls"/>
</dbReference>
<dbReference type="Proteomes" id="UP000280759">
    <property type="component" value="Unassembled WGS sequence"/>
</dbReference>
<dbReference type="EC" id="3.5.2.19" evidence="4"/>
<comment type="similarity">
    <text evidence="1">Belongs to the isochorismatase family.</text>
</comment>
<keyword evidence="5" id="KW-1185">Reference proteome</keyword>
<dbReference type="GO" id="GO:0016787">
    <property type="term" value="F:hydrolase activity"/>
    <property type="evidence" value="ECO:0007669"/>
    <property type="project" value="UniProtKB-KW"/>
</dbReference>
<accession>A0A3P5Y891</accession>
<dbReference type="Gene3D" id="3.40.50.850">
    <property type="entry name" value="Isochorismatase-like"/>
    <property type="match status" value="1"/>
</dbReference>
<dbReference type="InterPro" id="IPR000868">
    <property type="entry name" value="Isochorismatase-like_dom"/>
</dbReference>
<evidence type="ECO:0000259" key="3">
    <source>
        <dbReference type="Pfam" id="PF00857"/>
    </source>
</evidence>
<dbReference type="PANTHER" id="PTHR43540">
    <property type="entry name" value="PEROXYUREIDOACRYLATE/UREIDOACRYLATE AMIDOHYDROLASE-RELATED"/>
    <property type="match status" value="1"/>
</dbReference>
<dbReference type="EMBL" id="UXEP01000034">
    <property type="protein sequence ID" value="VDC43369.1"/>
    <property type="molecule type" value="Genomic_DNA"/>
</dbReference>
<proteinExistence type="inferred from homology"/>
<name>A0A3P5Y891_STRCB</name>
<protein>
    <submittedName>
        <fullName evidence="4">Streptothricin hydrolase</fullName>
        <ecNumber evidence="4">3.5.2.19</ecNumber>
    </submittedName>
</protein>
<evidence type="ECO:0000256" key="1">
    <source>
        <dbReference type="ARBA" id="ARBA00006336"/>
    </source>
</evidence>
<reference evidence="4 5" key="1">
    <citation type="submission" date="2018-10" db="EMBL/GenBank/DDBJ databases">
        <authorList>
            <consortium name="Molecular Microbiology and Infection Unit (UMMI)"/>
            <person name="Machado M."/>
        </authorList>
    </citation>
    <scope>NUCLEOTIDE SEQUENCE [LARGE SCALE GENOMIC DNA]</scope>
    <source>
        <strain evidence="4">FMV2238.02</strain>
    </source>
</reference>
<sequence length="94" mass="10376">MLFGSAGWEIDASAAPQESEKIFDKSYNSAFKKTGLADDLNDKVGDHLVIMEMLTNYCIDTTTRVAFELGYRVSVIEHGSITFDDEVIPPPSVD</sequence>
<dbReference type="AlphaFoldDB" id="A0A3P5Y891"/>
<gene>
    <name evidence="4" type="primary">sttH</name>
    <name evidence="4" type="ORF">FMV2238Y02_18680</name>
</gene>
<dbReference type="RefSeq" id="WP_254388114.1">
    <property type="nucleotide sequence ID" value="NZ_CP053792.1"/>
</dbReference>
<dbReference type="Pfam" id="PF00857">
    <property type="entry name" value="Isochorismatase"/>
    <property type="match status" value="1"/>
</dbReference>